<feature type="compositionally biased region" description="Low complexity" evidence="1">
    <location>
        <begin position="90"/>
        <end position="103"/>
    </location>
</feature>
<feature type="region of interest" description="Disordered" evidence="1">
    <location>
        <begin position="1"/>
        <end position="210"/>
    </location>
</feature>
<name>Q2H9Q3_CHAGB</name>
<feature type="compositionally biased region" description="Polar residues" evidence="1">
    <location>
        <begin position="70"/>
        <end position="82"/>
    </location>
</feature>
<feature type="compositionally biased region" description="Low complexity" evidence="1">
    <location>
        <begin position="161"/>
        <end position="172"/>
    </location>
</feature>
<gene>
    <name evidence="2" type="ORF">CHGG_03051</name>
</gene>
<dbReference type="InParanoid" id="Q2H9Q3"/>
<proteinExistence type="predicted"/>
<accession>Q2H9Q3</accession>
<dbReference type="Proteomes" id="UP000001056">
    <property type="component" value="Unassembled WGS sequence"/>
</dbReference>
<dbReference type="GeneID" id="4389399"/>
<dbReference type="EMBL" id="CH408030">
    <property type="protein sequence ID" value="EAQ91116.1"/>
    <property type="molecule type" value="Genomic_DNA"/>
</dbReference>
<protein>
    <submittedName>
        <fullName evidence="2">Uncharacterized protein</fullName>
    </submittedName>
</protein>
<feature type="compositionally biased region" description="Polar residues" evidence="1">
    <location>
        <begin position="104"/>
        <end position="119"/>
    </location>
</feature>
<dbReference type="OrthoDB" id="10637212at2759"/>
<feature type="compositionally biased region" description="Basic and acidic residues" evidence="1">
    <location>
        <begin position="195"/>
        <end position="210"/>
    </location>
</feature>
<keyword evidence="3" id="KW-1185">Reference proteome</keyword>
<dbReference type="HOGENOM" id="CLU_1309972_0_0_1"/>
<dbReference type="AlphaFoldDB" id="Q2H9Q3"/>
<evidence type="ECO:0000313" key="3">
    <source>
        <dbReference type="Proteomes" id="UP000001056"/>
    </source>
</evidence>
<evidence type="ECO:0000313" key="2">
    <source>
        <dbReference type="EMBL" id="EAQ91116.1"/>
    </source>
</evidence>
<dbReference type="VEuPathDB" id="FungiDB:CHGG_03051"/>
<evidence type="ECO:0000256" key="1">
    <source>
        <dbReference type="SAM" id="MobiDB-lite"/>
    </source>
</evidence>
<sequence length="210" mass="22018">MSGRDSRSSSSVYSQDSDRERRRRQETRPRDYSSSGPIAAPGHASYINSVASAGGGGGGPSSGRPRQGQASSVARSRNTDSLVTFIDSRPQSSAPQGAPGSSARTSSATLPFILDTNSPGPAPVRPQSSSTRTSSATLPFVLDTGSTQPARSARPQGSGATSTRSSQQSVRSNRSEGFQNFLAGVPSTAGTQLKDSGRESQKNRRERRRD</sequence>
<feature type="compositionally biased region" description="Polar residues" evidence="1">
    <location>
        <begin position="126"/>
        <end position="137"/>
    </location>
</feature>
<reference evidence="3" key="1">
    <citation type="journal article" date="2015" name="Genome Announc.">
        <title>Draft genome sequence of the cellulolytic fungus Chaetomium globosum.</title>
        <authorList>
            <person name="Cuomo C.A."/>
            <person name="Untereiner W.A."/>
            <person name="Ma L.-J."/>
            <person name="Grabherr M."/>
            <person name="Birren B.W."/>
        </authorList>
    </citation>
    <scope>NUCLEOTIDE SEQUENCE [LARGE SCALE GENOMIC DNA]</scope>
    <source>
        <strain evidence="3">ATCC 6205 / CBS 148.51 / DSM 1962 / NBRC 6347 / NRRL 1970</strain>
    </source>
</reference>
<organism evidence="2 3">
    <name type="scientific">Chaetomium globosum (strain ATCC 6205 / CBS 148.51 / DSM 1962 / NBRC 6347 / NRRL 1970)</name>
    <name type="common">Soil fungus</name>
    <dbReference type="NCBI Taxonomy" id="306901"/>
    <lineage>
        <taxon>Eukaryota</taxon>
        <taxon>Fungi</taxon>
        <taxon>Dikarya</taxon>
        <taxon>Ascomycota</taxon>
        <taxon>Pezizomycotina</taxon>
        <taxon>Sordariomycetes</taxon>
        <taxon>Sordariomycetidae</taxon>
        <taxon>Sordariales</taxon>
        <taxon>Chaetomiaceae</taxon>
        <taxon>Chaetomium</taxon>
    </lineage>
</organism>
<dbReference type="RefSeq" id="XP_001229567.1">
    <property type="nucleotide sequence ID" value="XM_001229566.1"/>
</dbReference>